<dbReference type="PROSITE" id="PS50850">
    <property type="entry name" value="MFS"/>
    <property type="match status" value="1"/>
</dbReference>
<organism evidence="7 8">
    <name type="scientific">Emydomyces testavorans</name>
    <dbReference type="NCBI Taxonomy" id="2070801"/>
    <lineage>
        <taxon>Eukaryota</taxon>
        <taxon>Fungi</taxon>
        <taxon>Dikarya</taxon>
        <taxon>Ascomycota</taxon>
        <taxon>Pezizomycotina</taxon>
        <taxon>Eurotiomycetes</taxon>
        <taxon>Eurotiomycetidae</taxon>
        <taxon>Onygenales</taxon>
        <taxon>Nannizziopsiaceae</taxon>
        <taxon>Emydomyces</taxon>
    </lineage>
</organism>
<dbReference type="SUPFAM" id="SSF103473">
    <property type="entry name" value="MFS general substrate transporter"/>
    <property type="match status" value="1"/>
</dbReference>
<evidence type="ECO:0000256" key="2">
    <source>
        <dbReference type="ARBA" id="ARBA00022692"/>
    </source>
</evidence>
<sequence length="166" mass="18047">MKRMRQSTQKRTTRMSVIATEYISYAHLAQATAIPKIASDFESLDDVGWYGSSYLLTQTALQPSFGKLYSHFNTKWTFLCGILIFEVGSLVCAIANSSRVLIVGRAIAGVGAAALFSGGMNIVSNAVPLRKRAPYIALLSSMGGVSNIIGPPLGGVLTNRLSWRWW</sequence>
<dbReference type="GO" id="GO:0022857">
    <property type="term" value="F:transmembrane transporter activity"/>
    <property type="evidence" value="ECO:0007669"/>
    <property type="project" value="InterPro"/>
</dbReference>
<dbReference type="GO" id="GO:0005886">
    <property type="term" value="C:plasma membrane"/>
    <property type="evidence" value="ECO:0007669"/>
    <property type="project" value="TreeGrafter"/>
</dbReference>
<name>A0AAF0IJG8_9EURO</name>
<dbReference type="Gene3D" id="1.20.1250.20">
    <property type="entry name" value="MFS general substrate transporter like domains"/>
    <property type="match status" value="1"/>
</dbReference>
<dbReference type="Proteomes" id="UP001219355">
    <property type="component" value="Chromosome 2"/>
</dbReference>
<dbReference type="EMBL" id="CP120628">
    <property type="protein sequence ID" value="WEW58676.1"/>
    <property type="molecule type" value="Genomic_DNA"/>
</dbReference>
<accession>A0AAF0IJG8</accession>
<protein>
    <recommendedName>
        <fullName evidence="6">Major facilitator superfamily (MFS) profile domain-containing protein</fullName>
    </recommendedName>
</protein>
<evidence type="ECO:0000256" key="3">
    <source>
        <dbReference type="ARBA" id="ARBA00022989"/>
    </source>
</evidence>
<dbReference type="AlphaFoldDB" id="A0AAF0IJG8"/>
<dbReference type="Pfam" id="PF07690">
    <property type="entry name" value="MFS_1"/>
    <property type="match status" value="1"/>
</dbReference>
<feature type="transmembrane region" description="Helical" evidence="5">
    <location>
        <begin position="102"/>
        <end position="123"/>
    </location>
</feature>
<reference evidence="7" key="1">
    <citation type="submission" date="2023-03" db="EMBL/GenBank/DDBJ databases">
        <title>Emydomyces testavorans Genome Sequence.</title>
        <authorList>
            <person name="Hoyer L."/>
        </authorList>
    </citation>
    <scope>NUCLEOTIDE SEQUENCE</scope>
    <source>
        <strain evidence="7">16-2883</strain>
    </source>
</reference>
<proteinExistence type="predicted"/>
<evidence type="ECO:0000313" key="8">
    <source>
        <dbReference type="Proteomes" id="UP001219355"/>
    </source>
</evidence>
<feature type="transmembrane region" description="Helical" evidence="5">
    <location>
        <begin position="76"/>
        <end position="96"/>
    </location>
</feature>
<dbReference type="InterPro" id="IPR011701">
    <property type="entry name" value="MFS"/>
</dbReference>
<evidence type="ECO:0000256" key="4">
    <source>
        <dbReference type="ARBA" id="ARBA00023136"/>
    </source>
</evidence>
<keyword evidence="3 5" id="KW-1133">Transmembrane helix</keyword>
<evidence type="ECO:0000313" key="7">
    <source>
        <dbReference type="EMBL" id="WEW58676.1"/>
    </source>
</evidence>
<keyword evidence="8" id="KW-1185">Reference proteome</keyword>
<keyword evidence="2 5" id="KW-0812">Transmembrane</keyword>
<gene>
    <name evidence="7" type="ORF">PRK78_004144</name>
</gene>
<comment type="subcellular location">
    <subcellularLocation>
        <location evidence="1">Membrane</location>
        <topology evidence="1">Multi-pass membrane protein</topology>
    </subcellularLocation>
</comment>
<dbReference type="InterPro" id="IPR020846">
    <property type="entry name" value="MFS_dom"/>
</dbReference>
<keyword evidence="4 5" id="KW-0472">Membrane</keyword>
<dbReference type="PANTHER" id="PTHR23501:SF198">
    <property type="entry name" value="AZOLE RESISTANCE PROTEIN 1-RELATED"/>
    <property type="match status" value="1"/>
</dbReference>
<evidence type="ECO:0000256" key="1">
    <source>
        <dbReference type="ARBA" id="ARBA00004141"/>
    </source>
</evidence>
<dbReference type="InterPro" id="IPR036259">
    <property type="entry name" value="MFS_trans_sf"/>
</dbReference>
<evidence type="ECO:0000259" key="6">
    <source>
        <dbReference type="PROSITE" id="PS50850"/>
    </source>
</evidence>
<dbReference type="PANTHER" id="PTHR23501">
    <property type="entry name" value="MAJOR FACILITATOR SUPERFAMILY"/>
    <property type="match status" value="1"/>
</dbReference>
<feature type="domain" description="Major facilitator superfamily (MFS) profile" evidence="6">
    <location>
        <begin position="1"/>
        <end position="166"/>
    </location>
</feature>
<feature type="transmembrane region" description="Helical" evidence="5">
    <location>
        <begin position="135"/>
        <end position="157"/>
    </location>
</feature>
<evidence type="ECO:0000256" key="5">
    <source>
        <dbReference type="SAM" id="Phobius"/>
    </source>
</evidence>